<accession>A0A218VX99</accession>
<name>A0A218VX99_PUNGR</name>
<dbReference type="EMBL" id="MTKT01005709">
    <property type="protein sequence ID" value="OWM65105.1"/>
    <property type="molecule type" value="Genomic_DNA"/>
</dbReference>
<evidence type="ECO:0000313" key="3">
    <source>
        <dbReference type="Proteomes" id="UP000197138"/>
    </source>
</evidence>
<dbReference type="AlphaFoldDB" id="A0A218VX99"/>
<evidence type="ECO:0000313" key="2">
    <source>
        <dbReference type="EMBL" id="OWM65105.1"/>
    </source>
</evidence>
<sequence>MITPAGLNNFVAGGAKAEFPPMLVFLNFNGAVDSLPVRPKAGAGNVIVICFHAELSLTVSGLSAPHFGPPASHTRISDRGPGHYSSPGNQRQIGEEHGLLRKAEESHRKNERTRNPRNDRAHTVALFITESPKHRKVPNMGLQKFLSMPK</sequence>
<feature type="region of interest" description="Disordered" evidence="1">
    <location>
        <begin position="70"/>
        <end position="121"/>
    </location>
</feature>
<comment type="caution">
    <text evidence="2">The sequence shown here is derived from an EMBL/GenBank/DDBJ whole genome shotgun (WGS) entry which is preliminary data.</text>
</comment>
<proteinExistence type="predicted"/>
<organism evidence="2 3">
    <name type="scientific">Punica granatum</name>
    <name type="common">Pomegranate</name>
    <dbReference type="NCBI Taxonomy" id="22663"/>
    <lineage>
        <taxon>Eukaryota</taxon>
        <taxon>Viridiplantae</taxon>
        <taxon>Streptophyta</taxon>
        <taxon>Embryophyta</taxon>
        <taxon>Tracheophyta</taxon>
        <taxon>Spermatophyta</taxon>
        <taxon>Magnoliopsida</taxon>
        <taxon>eudicotyledons</taxon>
        <taxon>Gunneridae</taxon>
        <taxon>Pentapetalae</taxon>
        <taxon>rosids</taxon>
        <taxon>malvids</taxon>
        <taxon>Myrtales</taxon>
        <taxon>Lythraceae</taxon>
        <taxon>Punica</taxon>
    </lineage>
</organism>
<evidence type="ECO:0000256" key="1">
    <source>
        <dbReference type="SAM" id="MobiDB-lite"/>
    </source>
</evidence>
<feature type="compositionally biased region" description="Basic and acidic residues" evidence="1">
    <location>
        <begin position="93"/>
        <end position="121"/>
    </location>
</feature>
<dbReference type="Proteomes" id="UP000197138">
    <property type="component" value="Unassembled WGS sequence"/>
</dbReference>
<reference evidence="3" key="1">
    <citation type="journal article" date="2017" name="Plant J.">
        <title>The pomegranate (Punica granatum L.) genome and the genomics of punicalagin biosynthesis.</title>
        <authorList>
            <person name="Qin G."/>
            <person name="Xu C."/>
            <person name="Ming R."/>
            <person name="Tang H."/>
            <person name="Guyot R."/>
            <person name="Kramer E.M."/>
            <person name="Hu Y."/>
            <person name="Yi X."/>
            <person name="Qi Y."/>
            <person name="Xu X."/>
            <person name="Gao Z."/>
            <person name="Pan H."/>
            <person name="Jian J."/>
            <person name="Tian Y."/>
            <person name="Yue Z."/>
            <person name="Xu Y."/>
        </authorList>
    </citation>
    <scope>NUCLEOTIDE SEQUENCE [LARGE SCALE GENOMIC DNA]</scope>
    <source>
        <strain evidence="3">cv. Dabenzi</strain>
    </source>
</reference>
<gene>
    <name evidence="2" type="ORF">CDL15_Pgr028288</name>
</gene>
<protein>
    <submittedName>
        <fullName evidence="2">Uncharacterized protein</fullName>
    </submittedName>
</protein>